<feature type="compositionally biased region" description="Basic and acidic residues" evidence="1">
    <location>
        <begin position="1"/>
        <end position="12"/>
    </location>
</feature>
<feature type="compositionally biased region" description="Basic and acidic residues" evidence="1">
    <location>
        <begin position="122"/>
        <end position="134"/>
    </location>
</feature>
<feature type="compositionally biased region" description="Basic and acidic residues" evidence="1">
    <location>
        <begin position="99"/>
        <end position="110"/>
    </location>
</feature>
<evidence type="ECO:0000313" key="2">
    <source>
        <dbReference type="EMBL" id="CAL1578641.1"/>
    </source>
</evidence>
<keyword evidence="3" id="KW-1185">Reference proteome</keyword>
<name>A0AAV2JLW1_KNICA</name>
<feature type="compositionally biased region" description="Polar residues" evidence="1">
    <location>
        <begin position="67"/>
        <end position="76"/>
    </location>
</feature>
<dbReference type="AlphaFoldDB" id="A0AAV2JLW1"/>
<organism evidence="2 3">
    <name type="scientific">Knipowitschia caucasica</name>
    <name type="common">Caucasian dwarf goby</name>
    <name type="synonym">Pomatoschistus caucasicus</name>
    <dbReference type="NCBI Taxonomy" id="637954"/>
    <lineage>
        <taxon>Eukaryota</taxon>
        <taxon>Metazoa</taxon>
        <taxon>Chordata</taxon>
        <taxon>Craniata</taxon>
        <taxon>Vertebrata</taxon>
        <taxon>Euteleostomi</taxon>
        <taxon>Actinopterygii</taxon>
        <taxon>Neopterygii</taxon>
        <taxon>Teleostei</taxon>
        <taxon>Neoteleostei</taxon>
        <taxon>Acanthomorphata</taxon>
        <taxon>Gobiaria</taxon>
        <taxon>Gobiiformes</taxon>
        <taxon>Gobioidei</taxon>
        <taxon>Gobiidae</taxon>
        <taxon>Gobiinae</taxon>
        <taxon>Knipowitschia</taxon>
    </lineage>
</organism>
<evidence type="ECO:0000256" key="1">
    <source>
        <dbReference type="SAM" id="MobiDB-lite"/>
    </source>
</evidence>
<proteinExistence type="predicted"/>
<feature type="compositionally biased region" description="Basic and acidic residues" evidence="1">
    <location>
        <begin position="167"/>
        <end position="202"/>
    </location>
</feature>
<gene>
    <name evidence="2" type="ORF">KC01_LOCUS9765</name>
</gene>
<sequence>MGGGTDERREDREVGEEDEDVRAPGVGDPAGTREERFPRRASIDTQEREGGERGDARSREGGDDEVTTQTDGSTQIGRRKREDRSRAERTCSRGTTLSHPRERGVVDYVRRERRRRQSLEPGMERDEMRQRVGEIETSSRAPRAREEEEWSEMAGGEDQDQKPVTTQRDEPADIGRGRPERKWRVEGVQEREGPDDGGRRRR</sequence>
<evidence type="ECO:0000313" key="3">
    <source>
        <dbReference type="Proteomes" id="UP001497482"/>
    </source>
</evidence>
<feature type="compositionally biased region" description="Basic and acidic residues" evidence="1">
    <location>
        <begin position="31"/>
        <end position="61"/>
    </location>
</feature>
<protein>
    <submittedName>
        <fullName evidence="2">Uncharacterized protein</fullName>
    </submittedName>
</protein>
<reference evidence="2 3" key="1">
    <citation type="submission" date="2024-04" db="EMBL/GenBank/DDBJ databases">
        <authorList>
            <person name="Waldvogel A.-M."/>
            <person name="Schoenle A."/>
        </authorList>
    </citation>
    <scope>NUCLEOTIDE SEQUENCE [LARGE SCALE GENOMIC DNA]</scope>
</reference>
<feature type="compositionally biased region" description="Acidic residues" evidence="1">
    <location>
        <begin position="147"/>
        <end position="158"/>
    </location>
</feature>
<feature type="compositionally biased region" description="Basic and acidic residues" evidence="1">
    <location>
        <begin position="80"/>
        <end position="91"/>
    </location>
</feature>
<feature type="region of interest" description="Disordered" evidence="1">
    <location>
        <begin position="1"/>
        <end position="202"/>
    </location>
</feature>
<accession>A0AAV2JLW1</accession>
<dbReference type="Proteomes" id="UP001497482">
    <property type="component" value="Chromosome 13"/>
</dbReference>
<dbReference type="EMBL" id="OZ035835">
    <property type="protein sequence ID" value="CAL1578641.1"/>
    <property type="molecule type" value="Genomic_DNA"/>
</dbReference>